<evidence type="ECO:0000256" key="1">
    <source>
        <dbReference type="SAM" id="Coils"/>
    </source>
</evidence>
<feature type="coiled-coil region" evidence="1">
    <location>
        <begin position="753"/>
        <end position="870"/>
    </location>
</feature>
<feature type="coiled-coil region" evidence="1">
    <location>
        <begin position="536"/>
        <end position="623"/>
    </location>
</feature>
<feature type="coiled-coil region" evidence="1">
    <location>
        <begin position="1413"/>
        <end position="1475"/>
    </location>
</feature>
<evidence type="ECO:0000313" key="3">
    <source>
        <dbReference type="EMBL" id="RMX53460.1"/>
    </source>
</evidence>
<feature type="coiled-coil region" evidence="1">
    <location>
        <begin position="1107"/>
        <end position="1204"/>
    </location>
</feature>
<dbReference type="Proteomes" id="UP000275408">
    <property type="component" value="Unassembled WGS sequence"/>
</dbReference>
<keyword evidence="4" id="KW-1185">Reference proteome</keyword>
<accession>A0A3M6UIE0</accession>
<evidence type="ECO:0000313" key="4">
    <source>
        <dbReference type="Proteomes" id="UP000275408"/>
    </source>
</evidence>
<sequence length="1714" mass="199555">MKKTTLSPGGKERFEAAQQLGCFPRSGDKMRNLPGPSGERGGGDILRKTAKDVFDEKEKEIKEIRSYWQEEYKIKVGEVANLKAALKEAVESRNTEVEELRISYENTIRVQNSEISELRRSLDELMATREEILASAEKSTESKLRAKDAEVTRLRIWLEEAKKSNAQGREVLHSYQGRLRDKEMQIEELEKSNKETVKALEQELAKLKAILSELIEEKNEDNESSKRTLDSVIEEKEKQMAMIKESSENFITIKVEENERKEKDIQRLQAELTGKEAEIELLTDSVTKLQSMIVEHKNERKKLEEALRSASESSKNEMEVVHKCQQQLLEQKGKQLISTEMMIKEKDRRIEELSAKLGFIEAQLASELSQKEDKKESNSDKPLMNELNDKQVLSGDVRAKEDKISDLQKKFGIESQEKQLLQQECNSLKQDLDNWRCAMKMIEEERNSLENEVKRVVSELENKGSICCELEYKLQSLDSVRLNLEDVIGQLRKENADCSQEQKSLEFVIRERDRENNMLKEKLIISERFSLEMEHRAAKERNKADLIEKLEKKFEETQQENEKLKIDLDEREKDVANLSSLLEDTKQQEHKLGAELDQLSEELEILKEKYAQGNAEKEALERSLTNSVSLKQKDLDILQEQFDKSTRGWKKEVEKREQFWKEALRAKDDLLKEVKVSFDETGKCKEEEIEELKKSLQEAKWEFHSERETLEKRLKFREEEIYFLEETFEGNLREKEEKLAGLVADTKDILQKSDEREKEMEKCKAEMDKLTEILRLKGQELTESKKRTAELEVSLQEKVELLENVKLLENAETEIRDQTEILRLKGQELTESKERMAELEVSLRERAELLENAETEIRELHSRVNKEEQKHAVEVKSVIQSAEEGFKERENVAERMKAIIQKNAVKYRLAVRKKEDMISGLKSTLESLEKDTADMQVNLATVIQETSENEAKLKHDLKELEDEKVSLENKLSELKKCLEKRDEELKIHDDEKQRILDSLTRERLSWKELEEIYQSLKLEAEQKEQTLRQKTHKCEDLERELKDFSQVKSLLQSAKRGKALSDEAKRNLIHQLDVLKRDSDAKEGKIEILVQKIKMLKKNHFETAQKQEKLEENVVTLQIKLNERETEIDELEKGRAITEEEASRQLELLEDMRLKKEEVAEQLTELKEVVNSQKAELGEAKRKENELKQVVQELKESLNENELNTRALVSNFKDSKADNERTCSEYENFKTSALTKQDHMQNELDYLHSKLDRHEELLALLKNEKESLLSELDKTRQADHNTRATFEYYVVNLKGENDSLSQKISSLNEELKLRVADNSELQTTLTSANVSKDFLLQEIENLKVSSSAKDASLCETHKSLEAIQKKESSLEHEVKSLEFRLNLEMSEKNNLIQNFEEVKNTTIQLKQKMDDVLLEKENMIKSLEKMMLRTKQESESLKAQLKKYDAELRADKKCVAGLLEKRKEMSAQIESLRKDKEILSVSLKDMDMLPVKLKATQESLDKTKYLLKAVKEELKEKTEEKNYLSKAVRDLGSTNAELKEKLEVQTTIKEAELTLMRKQLEDKNKEFYDLKVASTAQEMGLRDALFKIKDLESSLKNETTFHQSVARRNDQLQQEINVLQDRNKTDLTNLKKSLDDAIEREIFVRDKCIGNPSAHTTEKVDNKTAQKLKGLYLRVSELETQLERERSEHLSSIARAREQGRALSQEGCELNKVI</sequence>
<feature type="coiled-coil region" evidence="1">
    <location>
        <begin position="682"/>
        <end position="727"/>
    </location>
</feature>
<feature type="coiled-coil region" evidence="1">
    <location>
        <begin position="1668"/>
        <end position="1699"/>
    </location>
</feature>
<feature type="coiled-coil region" evidence="1">
    <location>
        <begin position="1602"/>
        <end position="1629"/>
    </location>
</feature>
<name>A0A3M6UIE0_POCDA</name>
<dbReference type="OrthoDB" id="5969491at2759"/>
<gene>
    <name evidence="3" type="ORF">pdam_00013285</name>
</gene>
<feature type="coiled-coil region" evidence="1">
    <location>
        <begin position="108"/>
        <end position="135"/>
    </location>
</feature>
<evidence type="ECO:0000256" key="2">
    <source>
        <dbReference type="SAM" id="MobiDB-lite"/>
    </source>
</evidence>
<feature type="coiled-coil region" evidence="1">
    <location>
        <begin position="172"/>
        <end position="313"/>
    </location>
</feature>
<feature type="coiled-coil region" evidence="1">
    <location>
        <begin position="1244"/>
        <end position="1310"/>
    </location>
</feature>
<feature type="coiled-coil region" evidence="1">
    <location>
        <begin position="911"/>
        <end position="1054"/>
    </location>
</feature>
<feature type="compositionally biased region" description="Basic and acidic residues" evidence="2">
    <location>
        <begin position="369"/>
        <end position="379"/>
    </location>
</feature>
<proteinExistence type="predicted"/>
<organism evidence="3 4">
    <name type="scientific">Pocillopora damicornis</name>
    <name type="common">Cauliflower coral</name>
    <name type="synonym">Millepora damicornis</name>
    <dbReference type="NCBI Taxonomy" id="46731"/>
    <lineage>
        <taxon>Eukaryota</taxon>
        <taxon>Metazoa</taxon>
        <taxon>Cnidaria</taxon>
        <taxon>Anthozoa</taxon>
        <taxon>Hexacorallia</taxon>
        <taxon>Scleractinia</taxon>
        <taxon>Astrocoeniina</taxon>
        <taxon>Pocilloporidae</taxon>
        <taxon>Pocillopora</taxon>
    </lineage>
</organism>
<dbReference type="STRING" id="46731.A0A3M6UIE0"/>
<reference evidence="3 4" key="1">
    <citation type="journal article" date="2018" name="Sci. Rep.">
        <title>Comparative analysis of the Pocillopora damicornis genome highlights role of immune system in coral evolution.</title>
        <authorList>
            <person name="Cunning R."/>
            <person name="Bay R.A."/>
            <person name="Gillette P."/>
            <person name="Baker A.C."/>
            <person name="Traylor-Knowles N."/>
        </authorList>
    </citation>
    <scope>NUCLEOTIDE SEQUENCE [LARGE SCALE GENOMIC DNA]</scope>
    <source>
        <strain evidence="3">RSMAS</strain>
        <tissue evidence="3">Whole animal</tissue>
    </source>
</reference>
<keyword evidence="1" id="KW-0175">Coiled coil</keyword>
<feature type="region of interest" description="Disordered" evidence="2">
    <location>
        <begin position="368"/>
        <end position="394"/>
    </location>
</feature>
<comment type="caution">
    <text evidence="3">The sequence shown here is derived from an EMBL/GenBank/DDBJ whole genome shotgun (WGS) entry which is preliminary data.</text>
</comment>
<feature type="coiled-coil region" evidence="1">
    <location>
        <begin position="1500"/>
        <end position="1527"/>
    </location>
</feature>
<feature type="region of interest" description="Disordered" evidence="2">
    <location>
        <begin position="1"/>
        <end position="47"/>
    </location>
</feature>
<dbReference type="EMBL" id="RCHS01001430">
    <property type="protein sequence ID" value="RMX53460.1"/>
    <property type="molecule type" value="Genomic_DNA"/>
</dbReference>
<protein>
    <submittedName>
        <fullName evidence="3">Uncharacterized protein</fullName>
    </submittedName>
</protein>